<keyword evidence="2 4" id="KW-0378">Hydrolase</keyword>
<feature type="domain" description="GH26" evidence="6">
    <location>
        <begin position="14"/>
        <end position="343"/>
    </location>
</feature>
<dbReference type="PROSITE" id="PS51764">
    <property type="entry name" value="GH26"/>
    <property type="match status" value="1"/>
</dbReference>
<dbReference type="Gene3D" id="3.20.20.80">
    <property type="entry name" value="Glycosidases"/>
    <property type="match status" value="1"/>
</dbReference>
<dbReference type="EMBL" id="WFLM01000001">
    <property type="protein sequence ID" value="KAB8040643.1"/>
    <property type="molecule type" value="Genomic_DNA"/>
</dbReference>
<feature type="chain" id="PRO_5026977609" description="GH26 domain-containing protein" evidence="5">
    <location>
        <begin position="22"/>
        <end position="375"/>
    </location>
</feature>
<dbReference type="Pfam" id="PF02156">
    <property type="entry name" value="Glyco_hydro_26"/>
    <property type="match status" value="1"/>
</dbReference>
<dbReference type="PANTHER" id="PTHR40079:SF4">
    <property type="entry name" value="GH26 DOMAIN-CONTAINING PROTEIN-RELATED"/>
    <property type="match status" value="1"/>
</dbReference>
<gene>
    <name evidence="7" type="ORF">GCL60_01605</name>
</gene>
<protein>
    <recommendedName>
        <fullName evidence="6">GH26 domain-containing protein</fullName>
    </recommendedName>
</protein>
<keyword evidence="3 4" id="KW-0326">Glycosidase</keyword>
<dbReference type="OrthoDB" id="9816550at2"/>
<dbReference type="RefSeq" id="WP_153418159.1">
    <property type="nucleotide sequence ID" value="NZ_WFLM01000001.1"/>
</dbReference>
<sequence>MNRRKILKSMLLFGASYPALKFMNLNANSLDDQNINLLTGICNEISYKIKYLNELNKFEDYVGHKHDIFHFFSMFDYRSTPYDMVIPLFYTIPLNLWNSGRIPLLSWYPSTGAIEKTPEDMCKRIYTGLFDNYLARCCQSIKEYLNIAKASPIYGSPKIFIRFAHEMNIHYRVYSNPEEFIKMWHYVYNYLRNYGLNKEQVLFIFSPNCVDLNTQPFENYYPGDDYTEWLGLDGYNWGGHGSWKSFFEIFDEPMSRMNALSNKPLGICEFGTSAKIKNTFNASKKSLWLEDTFKWLSNKENLKRYNLRMAVYFNFSKQKDIDSGIYLHSARATVNNDALNHSDNEFKTIKSLNEIYYKENIGFLNARQNATKVFS</sequence>
<reference evidence="7 8" key="1">
    <citation type="submission" date="2019-10" db="EMBL/GenBank/DDBJ databases">
        <title>New species of Slilvanegrellaceae.</title>
        <authorList>
            <person name="Pitt A."/>
            <person name="Hahn M.W."/>
        </authorList>
    </citation>
    <scope>NUCLEOTIDE SEQUENCE [LARGE SCALE GENOMIC DNA]</scope>
    <source>
        <strain evidence="7 8">SP-Ram-0.45-NSY-1</strain>
    </source>
</reference>
<dbReference type="GO" id="GO:0016985">
    <property type="term" value="F:mannan endo-1,4-beta-mannosidase activity"/>
    <property type="evidence" value="ECO:0007669"/>
    <property type="project" value="InterPro"/>
</dbReference>
<dbReference type="InterPro" id="IPR017853">
    <property type="entry name" value="GH"/>
</dbReference>
<evidence type="ECO:0000256" key="1">
    <source>
        <dbReference type="ARBA" id="ARBA00007754"/>
    </source>
</evidence>
<evidence type="ECO:0000256" key="4">
    <source>
        <dbReference type="PROSITE-ProRule" id="PRU01100"/>
    </source>
</evidence>
<dbReference type="GO" id="GO:0006080">
    <property type="term" value="P:substituted mannan metabolic process"/>
    <property type="evidence" value="ECO:0007669"/>
    <property type="project" value="InterPro"/>
</dbReference>
<evidence type="ECO:0000259" key="6">
    <source>
        <dbReference type="PROSITE" id="PS51764"/>
    </source>
</evidence>
<evidence type="ECO:0000256" key="5">
    <source>
        <dbReference type="SAM" id="SignalP"/>
    </source>
</evidence>
<organism evidence="7 8">
    <name type="scientific">Silvanigrella paludirubra</name>
    <dbReference type="NCBI Taxonomy" id="2499159"/>
    <lineage>
        <taxon>Bacteria</taxon>
        <taxon>Pseudomonadati</taxon>
        <taxon>Bdellovibrionota</taxon>
        <taxon>Oligoflexia</taxon>
        <taxon>Silvanigrellales</taxon>
        <taxon>Silvanigrellaceae</taxon>
        <taxon>Silvanigrella</taxon>
    </lineage>
</organism>
<proteinExistence type="inferred from homology"/>
<evidence type="ECO:0000313" key="8">
    <source>
        <dbReference type="Proteomes" id="UP000437748"/>
    </source>
</evidence>
<keyword evidence="5" id="KW-0732">Signal</keyword>
<name>A0A6N6VW02_9BACT</name>
<feature type="active site" description="Nucleophile" evidence="4">
    <location>
        <position position="269"/>
    </location>
</feature>
<comment type="caution">
    <text evidence="7">The sequence shown here is derived from an EMBL/GenBank/DDBJ whole genome shotgun (WGS) entry which is preliminary data.</text>
</comment>
<feature type="active site" description="Proton donor" evidence="4">
    <location>
        <position position="166"/>
    </location>
</feature>
<evidence type="ECO:0000256" key="3">
    <source>
        <dbReference type="ARBA" id="ARBA00023295"/>
    </source>
</evidence>
<dbReference type="InterPro" id="IPR000805">
    <property type="entry name" value="Glyco_hydro_26"/>
</dbReference>
<feature type="signal peptide" evidence="5">
    <location>
        <begin position="1"/>
        <end position="21"/>
    </location>
</feature>
<comment type="similarity">
    <text evidence="1 4">Belongs to the glycosyl hydrolase 26 family.</text>
</comment>
<keyword evidence="8" id="KW-1185">Reference proteome</keyword>
<dbReference type="SUPFAM" id="SSF51445">
    <property type="entry name" value="(Trans)glycosidases"/>
    <property type="match status" value="1"/>
</dbReference>
<evidence type="ECO:0000313" key="7">
    <source>
        <dbReference type="EMBL" id="KAB8040643.1"/>
    </source>
</evidence>
<evidence type="ECO:0000256" key="2">
    <source>
        <dbReference type="ARBA" id="ARBA00022801"/>
    </source>
</evidence>
<dbReference type="AlphaFoldDB" id="A0A6N6VW02"/>
<dbReference type="PANTHER" id="PTHR40079">
    <property type="entry name" value="MANNAN ENDO-1,4-BETA-MANNOSIDASE E-RELATED"/>
    <property type="match status" value="1"/>
</dbReference>
<accession>A0A6N6VW02</accession>
<dbReference type="Proteomes" id="UP000437748">
    <property type="component" value="Unassembled WGS sequence"/>
</dbReference>
<dbReference type="InterPro" id="IPR022790">
    <property type="entry name" value="GH26_dom"/>
</dbReference>